<dbReference type="GO" id="GO:0005886">
    <property type="term" value="C:plasma membrane"/>
    <property type="evidence" value="ECO:0007669"/>
    <property type="project" value="UniProtKB-SubCell"/>
</dbReference>
<feature type="domain" description="FMN-binding" evidence="7">
    <location>
        <begin position="103"/>
        <end position="195"/>
    </location>
</feature>
<keyword evidence="6" id="KW-1133">Transmembrane helix</keyword>
<keyword evidence="5 6" id="KW-0249">Electron transport</keyword>
<keyword evidence="6" id="KW-0997">Cell inner membrane</keyword>
<evidence type="ECO:0000256" key="6">
    <source>
        <dbReference type="HAMAP-Rule" id="MF_00479"/>
    </source>
</evidence>
<dbReference type="PANTHER" id="PTHR36118">
    <property type="entry name" value="ION-TRANSLOCATING OXIDOREDUCTASE COMPLEX SUBUNIT G"/>
    <property type="match status" value="1"/>
</dbReference>
<keyword evidence="6" id="KW-1003">Cell membrane</keyword>
<evidence type="ECO:0000256" key="2">
    <source>
        <dbReference type="ARBA" id="ARBA00022553"/>
    </source>
</evidence>
<gene>
    <name evidence="8" type="primary">rsxG</name>
    <name evidence="6" type="synonym">rnfG</name>
    <name evidence="8" type="ORF">F0M18_09450</name>
</gene>
<keyword evidence="1 6" id="KW-0813">Transport</keyword>
<proteinExistence type="inferred from homology"/>
<evidence type="ECO:0000256" key="1">
    <source>
        <dbReference type="ARBA" id="ARBA00022448"/>
    </source>
</evidence>
<dbReference type="RefSeq" id="WP_149611148.1">
    <property type="nucleotide sequence ID" value="NZ_VTUX01000003.1"/>
</dbReference>
<dbReference type="Pfam" id="PF04205">
    <property type="entry name" value="FMN_bind"/>
    <property type="match status" value="1"/>
</dbReference>
<comment type="subunit">
    <text evidence="6">The complex is composed of six subunits: RnfA, RnfB, RnfC, RnfD, RnfE and RnfG.</text>
</comment>
<dbReference type="NCBIfam" id="TIGR01947">
    <property type="entry name" value="rnfG"/>
    <property type="match status" value="1"/>
</dbReference>
<evidence type="ECO:0000313" key="8">
    <source>
        <dbReference type="EMBL" id="KAA1192865.1"/>
    </source>
</evidence>
<keyword evidence="2 6" id="KW-0597">Phosphoprotein</keyword>
<reference evidence="8 9" key="1">
    <citation type="submission" date="2019-09" db="EMBL/GenBank/DDBJ databases">
        <authorList>
            <person name="Chen X.-Y."/>
        </authorList>
    </citation>
    <scope>NUCLEOTIDE SEQUENCE [LARGE SCALE GENOMIC DNA]</scope>
    <source>
        <strain evidence="8 9">NY5</strain>
    </source>
</reference>
<name>A0A5B0X2D5_9GAMM</name>
<comment type="similarity">
    <text evidence="6">Belongs to the RnfG family.</text>
</comment>
<dbReference type="GO" id="GO:0022900">
    <property type="term" value="P:electron transport chain"/>
    <property type="evidence" value="ECO:0007669"/>
    <property type="project" value="UniProtKB-UniRule"/>
</dbReference>
<dbReference type="InterPro" id="IPR010209">
    <property type="entry name" value="Ion_transpt_RnfG/RsxG"/>
</dbReference>
<keyword evidence="9" id="KW-1185">Reference proteome</keyword>
<dbReference type="NCBIfam" id="NF002519">
    <property type="entry name" value="PRK01908.1"/>
    <property type="match status" value="1"/>
</dbReference>
<protein>
    <recommendedName>
        <fullName evidence="6">Ion-translocating oxidoreductase complex subunit G</fullName>
        <ecNumber evidence="6">7.-.-.-</ecNumber>
    </recommendedName>
    <alternativeName>
        <fullName evidence="6">Rnf electron transport complex subunit G</fullName>
    </alternativeName>
</protein>
<keyword evidence="3 6" id="KW-0285">Flavoprotein</keyword>
<accession>A0A5B0X2D5</accession>
<organism evidence="8 9">
    <name type="scientific">Pseudohalioglobus sediminis</name>
    <dbReference type="NCBI Taxonomy" id="2606449"/>
    <lineage>
        <taxon>Bacteria</taxon>
        <taxon>Pseudomonadati</taxon>
        <taxon>Pseudomonadota</taxon>
        <taxon>Gammaproteobacteria</taxon>
        <taxon>Cellvibrionales</taxon>
        <taxon>Halieaceae</taxon>
        <taxon>Pseudohalioglobus</taxon>
    </lineage>
</organism>
<dbReference type="HAMAP" id="MF_00479">
    <property type="entry name" value="RsxG_RnfG"/>
    <property type="match status" value="1"/>
</dbReference>
<evidence type="ECO:0000256" key="3">
    <source>
        <dbReference type="ARBA" id="ARBA00022630"/>
    </source>
</evidence>
<evidence type="ECO:0000259" key="7">
    <source>
        <dbReference type="SMART" id="SM00900"/>
    </source>
</evidence>
<dbReference type="EC" id="7.-.-.-" evidence="6"/>
<dbReference type="GO" id="GO:0009055">
    <property type="term" value="F:electron transfer activity"/>
    <property type="evidence" value="ECO:0007669"/>
    <property type="project" value="InterPro"/>
</dbReference>
<dbReference type="EMBL" id="VTUX01000003">
    <property type="protein sequence ID" value="KAA1192865.1"/>
    <property type="molecule type" value="Genomic_DNA"/>
</dbReference>
<dbReference type="Proteomes" id="UP000323708">
    <property type="component" value="Unassembled WGS sequence"/>
</dbReference>
<dbReference type="PANTHER" id="PTHR36118:SF1">
    <property type="entry name" value="ION-TRANSLOCATING OXIDOREDUCTASE COMPLEX SUBUNIT G"/>
    <property type="match status" value="1"/>
</dbReference>
<sequence length="215" mass="22890">MLGQTITRNALLLALFALATALLLAGTYLVTKERIATEIRKAEEKALLEIVPRAMHDNSMLDDTIAVGPDATGLGLRTSKQIYRARSGEQIVAAIIPATARDGYSGDIDLVIGVKADGSVAGVRVLAHKETPGLGDKVDLSKSDWVLDFNGRSLDDPEPSKWAVKKDKGVFDSFTGATITPRAVVAATRRVLEYATENQGTLFGKTNPAGQAGEQ</sequence>
<dbReference type="GO" id="GO:0010181">
    <property type="term" value="F:FMN binding"/>
    <property type="evidence" value="ECO:0007669"/>
    <property type="project" value="InterPro"/>
</dbReference>
<comment type="subcellular location">
    <subcellularLocation>
        <location evidence="6">Cell inner membrane</location>
        <topology evidence="6">Single-pass membrane protein</topology>
    </subcellularLocation>
</comment>
<keyword evidence="4 6" id="KW-0288">FMN</keyword>
<feature type="modified residue" description="FMN phosphoryl threonine" evidence="6">
    <location>
        <position position="178"/>
    </location>
</feature>
<keyword evidence="6" id="KW-1278">Translocase</keyword>
<comment type="function">
    <text evidence="6">Part of a membrane-bound complex that couples electron transfer with translocation of ions across the membrane.</text>
</comment>
<keyword evidence="6" id="KW-0812">Transmembrane</keyword>
<keyword evidence="6" id="KW-0472">Membrane</keyword>
<evidence type="ECO:0000256" key="4">
    <source>
        <dbReference type="ARBA" id="ARBA00022643"/>
    </source>
</evidence>
<evidence type="ECO:0000256" key="5">
    <source>
        <dbReference type="ARBA" id="ARBA00022982"/>
    </source>
</evidence>
<comment type="caution">
    <text evidence="8">The sequence shown here is derived from an EMBL/GenBank/DDBJ whole genome shotgun (WGS) entry which is preliminary data.</text>
</comment>
<comment type="cofactor">
    <cofactor evidence="6">
        <name>FMN</name>
        <dbReference type="ChEBI" id="CHEBI:58210"/>
    </cofactor>
</comment>
<dbReference type="PIRSF" id="PIRSF006091">
    <property type="entry name" value="E_trnsport_RnfG"/>
    <property type="match status" value="1"/>
</dbReference>
<dbReference type="AlphaFoldDB" id="A0A5B0X2D5"/>
<dbReference type="InterPro" id="IPR007329">
    <property type="entry name" value="FMN-bd"/>
</dbReference>
<dbReference type="SMART" id="SM00900">
    <property type="entry name" value="FMN_bind"/>
    <property type="match status" value="1"/>
</dbReference>
<evidence type="ECO:0000313" key="9">
    <source>
        <dbReference type="Proteomes" id="UP000323708"/>
    </source>
</evidence>